<accession>A0AAD5LY74</accession>
<keyword evidence="1" id="KW-0812">Transmembrane</keyword>
<dbReference type="SUPFAM" id="SSF52058">
    <property type="entry name" value="L domain-like"/>
    <property type="match status" value="1"/>
</dbReference>
<organism evidence="2 3">
    <name type="scientific">Pythium insidiosum</name>
    <name type="common">Pythiosis disease agent</name>
    <dbReference type="NCBI Taxonomy" id="114742"/>
    <lineage>
        <taxon>Eukaryota</taxon>
        <taxon>Sar</taxon>
        <taxon>Stramenopiles</taxon>
        <taxon>Oomycota</taxon>
        <taxon>Peronosporomycetes</taxon>
        <taxon>Pythiales</taxon>
        <taxon>Pythiaceae</taxon>
        <taxon>Pythium</taxon>
    </lineage>
</organism>
<dbReference type="AlphaFoldDB" id="A0AAD5LY74"/>
<comment type="caution">
    <text evidence="2">The sequence shown here is derived from an EMBL/GenBank/DDBJ whole genome shotgun (WGS) entry which is preliminary data.</text>
</comment>
<feature type="transmembrane region" description="Helical" evidence="1">
    <location>
        <begin position="372"/>
        <end position="394"/>
    </location>
</feature>
<keyword evidence="1" id="KW-1133">Transmembrane helix</keyword>
<keyword evidence="1" id="KW-0472">Membrane</keyword>
<evidence type="ECO:0000256" key="1">
    <source>
        <dbReference type="SAM" id="Phobius"/>
    </source>
</evidence>
<feature type="transmembrane region" description="Helical" evidence="1">
    <location>
        <begin position="213"/>
        <end position="239"/>
    </location>
</feature>
<protein>
    <submittedName>
        <fullName evidence="2">Uncharacterized protein</fullName>
    </submittedName>
</protein>
<dbReference type="EMBL" id="JAKCXM010000317">
    <property type="protein sequence ID" value="KAJ0395942.1"/>
    <property type="molecule type" value="Genomic_DNA"/>
</dbReference>
<dbReference type="Proteomes" id="UP001209570">
    <property type="component" value="Unassembled WGS sequence"/>
</dbReference>
<feature type="transmembrane region" description="Helical" evidence="1">
    <location>
        <begin position="25"/>
        <end position="51"/>
    </location>
</feature>
<name>A0AAD5LY74_PYTIN</name>
<dbReference type="PROSITE" id="PS51450">
    <property type="entry name" value="LRR"/>
    <property type="match status" value="1"/>
</dbReference>
<evidence type="ECO:0000313" key="3">
    <source>
        <dbReference type="Proteomes" id="UP001209570"/>
    </source>
</evidence>
<proteinExistence type="predicted"/>
<dbReference type="InterPro" id="IPR032675">
    <property type="entry name" value="LRR_dom_sf"/>
</dbReference>
<feature type="transmembrane region" description="Helical" evidence="1">
    <location>
        <begin position="71"/>
        <end position="95"/>
    </location>
</feature>
<keyword evidence="3" id="KW-1185">Reference proteome</keyword>
<evidence type="ECO:0000313" key="2">
    <source>
        <dbReference type="EMBL" id="KAJ0395942.1"/>
    </source>
</evidence>
<sequence length="696" mass="77453">METPPSSSAAAGAVLIVRLRPASMALAWTLMLLARSICIAFLVGMAGLLRLLDHPFMVYYAELLRPGIKPLLTPAASLYALLAVAHGYQVAMMFIHSARARQLVMHSCKVSRATIAPGDERVASQALHATRSLWSKLFSRTGFFGVESAYFEGRYIARELVEIGSQSVQAYTSSYLISKRWVNNLYVLFVVLNCWSTPLIQRFTVHTPALDRLLCLVIDTVLDSGTALLLPLILFVPYARAFSPTFYSFDINVLYDDVWFVNLIMENRQIVPLSVWDLLLKIVPHLSIYFSLGSIRAIVRPERSATFSRMRRVALPTDPAGPSLGLLPSGPAAAAVAPAPTPTSTPAHRLKHSKTAAQRVRATLQRRFHGRWALMLHFVFVVWGAGVLLAHVVAISRQHANTHGEISGCKQQVRPWFVAETACLIYEFHCYRRGLTSMDGDALSALRHDSLTALIVAHCPQLTVSPAIRRFPNLFGMEIYNSTLVRWGREAAISPATHQWLNYVLLIRTNLSAIPEGMTLDAPPTLIDIELSVTNLTTLPPTLDVAWAPLLTLYVEHSRFTAVPPPILRMHLDDLSLIGNEIEELPPFSAVQGKSFMLALAHNPIRSLPRGDGPLPTVAYLNLAHTRIEELPDWLVAYAETTSEQVYLFGTPFCDALSDEEKAQRYGETAKLSCLYRNLRMDGRYPLAMNTKRRKL</sequence>
<dbReference type="Gene3D" id="3.80.10.10">
    <property type="entry name" value="Ribonuclease Inhibitor"/>
    <property type="match status" value="1"/>
</dbReference>
<reference evidence="2" key="1">
    <citation type="submission" date="2021-12" db="EMBL/GenBank/DDBJ databases">
        <title>Prjna785345.</title>
        <authorList>
            <person name="Rujirawat T."/>
            <person name="Krajaejun T."/>
        </authorList>
    </citation>
    <scope>NUCLEOTIDE SEQUENCE</scope>
    <source>
        <strain evidence="2">Pi057C3</strain>
    </source>
</reference>
<dbReference type="InterPro" id="IPR001611">
    <property type="entry name" value="Leu-rich_rpt"/>
</dbReference>
<gene>
    <name evidence="2" type="ORF">P43SY_003302</name>
</gene>